<gene>
    <name evidence="1" type="ORF">ECRASSUSDP1_LOCUS27567</name>
</gene>
<comment type="caution">
    <text evidence="1">The sequence shown here is derived from an EMBL/GenBank/DDBJ whole genome shotgun (WGS) entry which is preliminary data.</text>
</comment>
<organism evidence="1 2">
    <name type="scientific">Euplotes crassus</name>
    <dbReference type="NCBI Taxonomy" id="5936"/>
    <lineage>
        <taxon>Eukaryota</taxon>
        <taxon>Sar</taxon>
        <taxon>Alveolata</taxon>
        <taxon>Ciliophora</taxon>
        <taxon>Intramacronucleata</taxon>
        <taxon>Spirotrichea</taxon>
        <taxon>Hypotrichia</taxon>
        <taxon>Euplotida</taxon>
        <taxon>Euplotidae</taxon>
        <taxon>Moneuplotes</taxon>
    </lineage>
</organism>
<evidence type="ECO:0000313" key="1">
    <source>
        <dbReference type="EMBL" id="CAI2385969.1"/>
    </source>
</evidence>
<accession>A0AAD2D9B5</accession>
<reference evidence="1" key="1">
    <citation type="submission" date="2023-07" db="EMBL/GenBank/DDBJ databases">
        <authorList>
            <consortium name="AG Swart"/>
            <person name="Singh M."/>
            <person name="Singh A."/>
            <person name="Seah K."/>
            <person name="Emmerich C."/>
        </authorList>
    </citation>
    <scope>NUCLEOTIDE SEQUENCE</scope>
    <source>
        <strain evidence="1">DP1</strain>
    </source>
</reference>
<dbReference type="EMBL" id="CAMPGE010028447">
    <property type="protein sequence ID" value="CAI2385969.1"/>
    <property type="molecule type" value="Genomic_DNA"/>
</dbReference>
<proteinExistence type="predicted"/>
<dbReference type="Proteomes" id="UP001295684">
    <property type="component" value="Unassembled WGS sequence"/>
</dbReference>
<sequence>MDEIVEIYEHSGEEKCEKLIYEIFWMMRVTIYRIQRSSLNFELIEYLCKATLACSSPKVLSCILSIFLYIIKQFVAEIKSENGNTEARDSFQRARGEIYPVLFECIPIIKVSEDNLKFMIKILELTLFPEDQLDQQAVDLYEETGLREFVQEVEDHKFQGLRDKASDLEFRIQKGQRMEEDLKCDGEALYFG</sequence>
<keyword evidence="2" id="KW-1185">Reference proteome</keyword>
<name>A0AAD2D9B5_EUPCR</name>
<evidence type="ECO:0000313" key="2">
    <source>
        <dbReference type="Proteomes" id="UP001295684"/>
    </source>
</evidence>
<protein>
    <submittedName>
        <fullName evidence="1">Uncharacterized protein</fullName>
    </submittedName>
</protein>
<dbReference type="AlphaFoldDB" id="A0AAD2D9B5"/>